<dbReference type="Gene3D" id="3.20.20.370">
    <property type="entry name" value="Glycoside hydrolase/deacetylase"/>
    <property type="match status" value="1"/>
</dbReference>
<dbReference type="InterPro" id="IPR011330">
    <property type="entry name" value="Glyco_hydro/deAcase_b/a-brl"/>
</dbReference>
<dbReference type="CDD" id="cd10918">
    <property type="entry name" value="CE4_NodB_like_5s_6s"/>
    <property type="match status" value="1"/>
</dbReference>
<dbReference type="InterPro" id="IPR051398">
    <property type="entry name" value="Polysacch_Deacetylase"/>
</dbReference>
<sequence>MAADTATRNAPRPVPGLPAPPWILMYHSVGDPADDPYGITVAPGRLDRQLGWLRRRGLTGVDAGTLLRAHAAGRSDGLVGLTFDDGYADFVHEALPVLRRHDCTATVFVLPGRCGGTNGWDPLGPRKRLLTEAEIAEAARAGMHIGSHGLYHQRLAGVPDDVLRRETSESREKIREITGTAPDSFCYPYGTVDDRAIASVRAAGYRYGFAIAPGPLLGPYALPRTHVSQADRDLRLWAKRTRHRFARHGAAR</sequence>
<organism evidence="4 5">
    <name type="scientific">Streptomyces albidochromogenes</name>
    <dbReference type="NCBI Taxonomy" id="329524"/>
    <lineage>
        <taxon>Bacteria</taxon>
        <taxon>Bacillati</taxon>
        <taxon>Actinomycetota</taxon>
        <taxon>Actinomycetes</taxon>
        <taxon>Kitasatosporales</taxon>
        <taxon>Streptomycetaceae</taxon>
        <taxon>Streptomyces</taxon>
    </lineage>
</organism>
<dbReference type="PANTHER" id="PTHR34216">
    <property type="match status" value="1"/>
</dbReference>
<name>A0ABW6FKC2_9ACTN</name>
<gene>
    <name evidence="4" type="ORF">ACFWJN_08430</name>
</gene>
<dbReference type="EMBL" id="JBHXIJ010000038">
    <property type="protein sequence ID" value="MFD5098982.1"/>
    <property type="molecule type" value="Genomic_DNA"/>
</dbReference>
<evidence type="ECO:0000313" key="5">
    <source>
        <dbReference type="Proteomes" id="UP001598448"/>
    </source>
</evidence>
<dbReference type="GO" id="GO:0016787">
    <property type="term" value="F:hydrolase activity"/>
    <property type="evidence" value="ECO:0007669"/>
    <property type="project" value="UniProtKB-KW"/>
</dbReference>
<protein>
    <submittedName>
        <fullName evidence="4">Polysaccharide deacetylase family protein</fullName>
        <ecNumber evidence="4">3.-.-.-</ecNumber>
    </submittedName>
</protein>
<proteinExistence type="predicted"/>
<dbReference type="PANTHER" id="PTHR34216:SF3">
    <property type="entry name" value="POLY-BETA-1,6-N-ACETYL-D-GLUCOSAMINE N-DEACETYLASE"/>
    <property type="match status" value="1"/>
</dbReference>
<dbReference type="InterPro" id="IPR002509">
    <property type="entry name" value="NODB_dom"/>
</dbReference>
<evidence type="ECO:0000256" key="2">
    <source>
        <dbReference type="ARBA" id="ARBA00022729"/>
    </source>
</evidence>
<reference evidence="4 5" key="1">
    <citation type="submission" date="2024-09" db="EMBL/GenBank/DDBJ databases">
        <title>The Natural Products Discovery Center: Release of the First 8490 Sequenced Strains for Exploring Actinobacteria Biosynthetic Diversity.</title>
        <authorList>
            <person name="Kalkreuter E."/>
            <person name="Kautsar S.A."/>
            <person name="Yang D."/>
            <person name="Bader C.D."/>
            <person name="Teijaro C.N."/>
            <person name="Fluegel L."/>
            <person name="Davis C.M."/>
            <person name="Simpson J.R."/>
            <person name="Lauterbach L."/>
            <person name="Steele A.D."/>
            <person name="Gui C."/>
            <person name="Meng S."/>
            <person name="Li G."/>
            <person name="Viehrig K."/>
            <person name="Ye F."/>
            <person name="Su P."/>
            <person name="Kiefer A.F."/>
            <person name="Nichols A."/>
            <person name="Cepeda A.J."/>
            <person name="Yan W."/>
            <person name="Fan B."/>
            <person name="Jiang Y."/>
            <person name="Adhikari A."/>
            <person name="Zheng C.-J."/>
            <person name="Schuster L."/>
            <person name="Cowan T.M."/>
            <person name="Smanski M.J."/>
            <person name="Chevrette M.G."/>
            <person name="De Carvalho L.P.S."/>
            <person name="Shen B."/>
        </authorList>
    </citation>
    <scope>NUCLEOTIDE SEQUENCE [LARGE SCALE GENOMIC DNA]</scope>
    <source>
        <strain evidence="4 5">NPDC058348</strain>
    </source>
</reference>
<feature type="domain" description="NodB homology" evidence="3">
    <location>
        <begin position="77"/>
        <end position="252"/>
    </location>
</feature>
<keyword evidence="4" id="KW-0378">Hydrolase</keyword>
<comment type="subcellular location">
    <subcellularLocation>
        <location evidence="1">Secreted</location>
    </subcellularLocation>
</comment>
<dbReference type="SUPFAM" id="SSF88713">
    <property type="entry name" value="Glycoside hydrolase/deacetylase"/>
    <property type="match status" value="1"/>
</dbReference>
<dbReference type="Pfam" id="PF01522">
    <property type="entry name" value="Polysacc_deac_1"/>
    <property type="match status" value="1"/>
</dbReference>
<dbReference type="Proteomes" id="UP001598448">
    <property type="component" value="Unassembled WGS sequence"/>
</dbReference>
<dbReference type="EC" id="3.-.-.-" evidence="4"/>
<comment type="caution">
    <text evidence="4">The sequence shown here is derived from an EMBL/GenBank/DDBJ whole genome shotgun (WGS) entry which is preliminary data.</text>
</comment>
<evidence type="ECO:0000256" key="1">
    <source>
        <dbReference type="ARBA" id="ARBA00004613"/>
    </source>
</evidence>
<evidence type="ECO:0000313" key="4">
    <source>
        <dbReference type="EMBL" id="MFD5098982.1"/>
    </source>
</evidence>
<accession>A0ABW6FKC2</accession>
<dbReference type="PROSITE" id="PS51677">
    <property type="entry name" value="NODB"/>
    <property type="match status" value="1"/>
</dbReference>
<evidence type="ECO:0000259" key="3">
    <source>
        <dbReference type="PROSITE" id="PS51677"/>
    </source>
</evidence>
<keyword evidence="2" id="KW-0732">Signal</keyword>
<keyword evidence="5" id="KW-1185">Reference proteome</keyword>
<dbReference type="RefSeq" id="WP_386710848.1">
    <property type="nucleotide sequence ID" value="NZ_JBHXIJ010000038.1"/>
</dbReference>